<evidence type="ECO:0000313" key="2">
    <source>
        <dbReference type="Proteomes" id="UP000594638"/>
    </source>
</evidence>
<dbReference type="AlphaFoldDB" id="A0A8S0Q6F1"/>
<gene>
    <name evidence="1" type="ORF">OLEA9_A108225</name>
</gene>
<accession>A0A8S0Q6F1</accession>
<evidence type="ECO:0000313" key="1">
    <source>
        <dbReference type="EMBL" id="CAA2961741.1"/>
    </source>
</evidence>
<dbReference type="EMBL" id="CACTIH010000606">
    <property type="protein sequence ID" value="CAA2961741.1"/>
    <property type="molecule type" value="Genomic_DNA"/>
</dbReference>
<organism evidence="1 2">
    <name type="scientific">Olea europaea subsp. europaea</name>
    <dbReference type="NCBI Taxonomy" id="158383"/>
    <lineage>
        <taxon>Eukaryota</taxon>
        <taxon>Viridiplantae</taxon>
        <taxon>Streptophyta</taxon>
        <taxon>Embryophyta</taxon>
        <taxon>Tracheophyta</taxon>
        <taxon>Spermatophyta</taxon>
        <taxon>Magnoliopsida</taxon>
        <taxon>eudicotyledons</taxon>
        <taxon>Gunneridae</taxon>
        <taxon>Pentapetalae</taxon>
        <taxon>asterids</taxon>
        <taxon>lamiids</taxon>
        <taxon>Lamiales</taxon>
        <taxon>Oleaceae</taxon>
        <taxon>Oleeae</taxon>
        <taxon>Olea</taxon>
    </lineage>
</organism>
<sequence length="105" mass="11280">MADQDGASVSYHAHGSWFVGQDQSAPPSPMSRTRELPHPCGMARLLIERLLLNSRKCINDVPYTDTMASFPPPYVVYLSLPAACVGKGHLGGCGNSGAEKADRHI</sequence>
<proteinExistence type="predicted"/>
<keyword evidence="2" id="KW-1185">Reference proteome</keyword>
<reference evidence="1 2" key="1">
    <citation type="submission" date="2019-12" db="EMBL/GenBank/DDBJ databases">
        <authorList>
            <person name="Alioto T."/>
            <person name="Alioto T."/>
            <person name="Gomez Garrido J."/>
        </authorList>
    </citation>
    <scope>NUCLEOTIDE SEQUENCE [LARGE SCALE GENOMIC DNA]</scope>
</reference>
<name>A0A8S0Q6F1_OLEEU</name>
<comment type="caution">
    <text evidence="1">The sequence shown here is derived from an EMBL/GenBank/DDBJ whole genome shotgun (WGS) entry which is preliminary data.</text>
</comment>
<dbReference type="Proteomes" id="UP000594638">
    <property type="component" value="Unassembled WGS sequence"/>
</dbReference>
<dbReference type="Gramene" id="OE9A108225T1">
    <property type="protein sequence ID" value="OE9A108225C1"/>
    <property type="gene ID" value="OE9A108225"/>
</dbReference>
<protein>
    <submittedName>
        <fullName evidence="1">Uncharacterized protein</fullName>
    </submittedName>
</protein>